<dbReference type="EMBL" id="VSRR010002386">
    <property type="protein sequence ID" value="MPC31195.1"/>
    <property type="molecule type" value="Genomic_DNA"/>
</dbReference>
<sequence>MKSPHRKLEIQKQVKGVDHHEEVHVHQEQCNVKEEVLVALQANDAQQTHYQQEQLPPQPRGNQLGPLLSAHPLWRQHRSRSYLASAMDHQSSQDEVDEHDEDWDDDIHACCAKKNNVFSIELNCKHHKMD</sequence>
<reference evidence="2 3" key="1">
    <citation type="submission" date="2019-05" db="EMBL/GenBank/DDBJ databases">
        <title>Another draft genome of Portunus trituberculatus and its Hox gene families provides insights of decapod evolution.</title>
        <authorList>
            <person name="Jeong J.-H."/>
            <person name="Song I."/>
            <person name="Kim S."/>
            <person name="Choi T."/>
            <person name="Kim D."/>
            <person name="Ryu S."/>
            <person name="Kim W."/>
        </authorList>
    </citation>
    <scope>NUCLEOTIDE SEQUENCE [LARGE SCALE GENOMIC DNA]</scope>
    <source>
        <tissue evidence="2">Muscle</tissue>
    </source>
</reference>
<organism evidence="2 3">
    <name type="scientific">Portunus trituberculatus</name>
    <name type="common">Swimming crab</name>
    <name type="synonym">Neptunus trituberculatus</name>
    <dbReference type="NCBI Taxonomy" id="210409"/>
    <lineage>
        <taxon>Eukaryota</taxon>
        <taxon>Metazoa</taxon>
        <taxon>Ecdysozoa</taxon>
        <taxon>Arthropoda</taxon>
        <taxon>Crustacea</taxon>
        <taxon>Multicrustacea</taxon>
        <taxon>Malacostraca</taxon>
        <taxon>Eumalacostraca</taxon>
        <taxon>Eucarida</taxon>
        <taxon>Decapoda</taxon>
        <taxon>Pleocyemata</taxon>
        <taxon>Brachyura</taxon>
        <taxon>Eubrachyura</taxon>
        <taxon>Portunoidea</taxon>
        <taxon>Portunidae</taxon>
        <taxon>Portuninae</taxon>
        <taxon>Portunus</taxon>
    </lineage>
</organism>
<proteinExistence type="predicted"/>
<evidence type="ECO:0000313" key="2">
    <source>
        <dbReference type="EMBL" id="MPC31195.1"/>
    </source>
</evidence>
<evidence type="ECO:0000256" key="1">
    <source>
        <dbReference type="SAM" id="MobiDB-lite"/>
    </source>
</evidence>
<gene>
    <name evidence="2" type="ORF">E2C01_024478</name>
</gene>
<evidence type="ECO:0000313" key="3">
    <source>
        <dbReference type="Proteomes" id="UP000324222"/>
    </source>
</evidence>
<dbReference type="Proteomes" id="UP000324222">
    <property type="component" value="Unassembled WGS sequence"/>
</dbReference>
<dbReference type="AlphaFoldDB" id="A0A5B7ECT7"/>
<comment type="caution">
    <text evidence="2">The sequence shown here is derived from an EMBL/GenBank/DDBJ whole genome shotgun (WGS) entry which is preliminary data.</text>
</comment>
<feature type="region of interest" description="Disordered" evidence="1">
    <location>
        <begin position="1"/>
        <end position="21"/>
    </location>
</feature>
<feature type="region of interest" description="Disordered" evidence="1">
    <location>
        <begin position="47"/>
        <end position="67"/>
    </location>
</feature>
<accession>A0A5B7ECT7</accession>
<name>A0A5B7ECT7_PORTR</name>
<protein>
    <submittedName>
        <fullName evidence="2">Uncharacterized protein</fullName>
    </submittedName>
</protein>
<keyword evidence="3" id="KW-1185">Reference proteome</keyword>